<protein>
    <submittedName>
        <fullName evidence="1">Uncharacterized protein</fullName>
    </submittedName>
</protein>
<name>A0ACC1LUE4_9FUNG</name>
<gene>
    <name evidence="1" type="ORF">IWW38_005725</name>
</gene>
<evidence type="ECO:0000313" key="1">
    <source>
        <dbReference type="EMBL" id="KAJ2881957.1"/>
    </source>
</evidence>
<organism evidence="1 2">
    <name type="scientific">Coemansia aciculifera</name>
    <dbReference type="NCBI Taxonomy" id="417176"/>
    <lineage>
        <taxon>Eukaryota</taxon>
        <taxon>Fungi</taxon>
        <taxon>Fungi incertae sedis</taxon>
        <taxon>Zoopagomycota</taxon>
        <taxon>Kickxellomycotina</taxon>
        <taxon>Kickxellomycetes</taxon>
        <taxon>Kickxellales</taxon>
        <taxon>Kickxellaceae</taxon>
        <taxon>Coemansia</taxon>
    </lineage>
</organism>
<reference evidence="1" key="1">
    <citation type="submission" date="2022-07" db="EMBL/GenBank/DDBJ databases">
        <title>Phylogenomic reconstructions and comparative analyses of Kickxellomycotina fungi.</title>
        <authorList>
            <person name="Reynolds N.K."/>
            <person name="Stajich J.E."/>
            <person name="Barry K."/>
            <person name="Grigoriev I.V."/>
            <person name="Crous P."/>
            <person name="Smith M.E."/>
        </authorList>
    </citation>
    <scope>NUCLEOTIDE SEQUENCE</scope>
    <source>
        <strain evidence="1">CBS 190363</strain>
    </source>
</reference>
<sequence>MTLFAQIKLKSDSVAIAFDVPATHAASTQDLADAFSAKPAEILSPVELYAAFIQHCVD</sequence>
<feature type="non-terminal residue" evidence="1">
    <location>
        <position position="58"/>
    </location>
</feature>
<comment type="caution">
    <text evidence="1">The sequence shown here is derived from an EMBL/GenBank/DDBJ whole genome shotgun (WGS) entry which is preliminary data.</text>
</comment>
<accession>A0ACC1LUE4</accession>
<keyword evidence="2" id="KW-1185">Reference proteome</keyword>
<dbReference type="EMBL" id="JANBVB010002855">
    <property type="protein sequence ID" value="KAJ2881957.1"/>
    <property type="molecule type" value="Genomic_DNA"/>
</dbReference>
<proteinExistence type="predicted"/>
<dbReference type="Proteomes" id="UP001139981">
    <property type="component" value="Unassembled WGS sequence"/>
</dbReference>
<evidence type="ECO:0000313" key="2">
    <source>
        <dbReference type="Proteomes" id="UP001139981"/>
    </source>
</evidence>